<evidence type="ECO:0000259" key="2">
    <source>
        <dbReference type="Pfam" id="PF25023"/>
    </source>
</evidence>
<dbReference type="PANTHER" id="PTHR32305">
    <property type="match status" value="1"/>
</dbReference>
<accession>A0A7S7AXB5</accession>
<dbReference type="InterPro" id="IPR022385">
    <property type="entry name" value="Rhs_assc_core"/>
</dbReference>
<feature type="domain" description="Teneurin-like YD-shell" evidence="2">
    <location>
        <begin position="39"/>
        <end position="120"/>
    </location>
</feature>
<dbReference type="Gene3D" id="2.180.10.10">
    <property type="entry name" value="RHS repeat-associated core"/>
    <property type="match status" value="1"/>
</dbReference>
<reference evidence="3 4" key="1">
    <citation type="submission" date="2020-09" db="EMBL/GenBank/DDBJ databases">
        <title>Characterization of Treponema spp. from bovine digital dermatitis in Korea.</title>
        <authorList>
            <person name="Espiritu H.M."/>
            <person name="Cho Y.I."/>
            <person name="Mamuad L."/>
        </authorList>
    </citation>
    <scope>NUCLEOTIDE SEQUENCE [LARGE SCALE GENOMIC DNA]</scope>
    <source>
        <strain evidence="3 4">KS1</strain>
    </source>
</reference>
<protein>
    <submittedName>
        <fullName evidence="3">RHS domain-containing protein</fullName>
    </submittedName>
</protein>
<name>A0A7S7AXB5_9SPIR</name>
<keyword evidence="1" id="KW-0677">Repeat</keyword>
<dbReference type="RefSeq" id="WP_194077320.1">
    <property type="nucleotide sequence ID" value="NZ_CP061839.1"/>
</dbReference>
<dbReference type="EMBL" id="CP061839">
    <property type="protein sequence ID" value="QOW61792.1"/>
    <property type="molecule type" value="Genomic_DNA"/>
</dbReference>
<dbReference type="PANTHER" id="PTHR32305:SF15">
    <property type="entry name" value="PROTEIN RHSA-RELATED"/>
    <property type="match status" value="1"/>
</dbReference>
<dbReference type="InterPro" id="IPR056823">
    <property type="entry name" value="TEN-like_YD-shell"/>
</dbReference>
<dbReference type="NCBIfam" id="TIGR03696">
    <property type="entry name" value="Rhs_assc_core"/>
    <property type="match status" value="1"/>
</dbReference>
<gene>
    <name evidence="3" type="ORF">IFE08_05355</name>
</gene>
<organism evidence="3 4">
    <name type="scientific">Treponema pedis</name>
    <dbReference type="NCBI Taxonomy" id="409322"/>
    <lineage>
        <taxon>Bacteria</taxon>
        <taxon>Pseudomonadati</taxon>
        <taxon>Spirochaetota</taxon>
        <taxon>Spirochaetia</taxon>
        <taxon>Spirochaetales</taxon>
        <taxon>Treponemataceae</taxon>
        <taxon>Treponema</taxon>
    </lineage>
</organism>
<dbReference type="Proteomes" id="UP000593915">
    <property type="component" value="Chromosome"/>
</dbReference>
<dbReference type="AlphaFoldDB" id="A0A7S7AXB5"/>
<evidence type="ECO:0000313" key="3">
    <source>
        <dbReference type="EMBL" id="QOW61792.1"/>
    </source>
</evidence>
<dbReference type="Pfam" id="PF25023">
    <property type="entry name" value="TEN_YD-shell"/>
    <property type="match status" value="1"/>
</dbReference>
<dbReference type="InterPro" id="IPR050708">
    <property type="entry name" value="T6SS_VgrG/RHS"/>
</dbReference>
<evidence type="ECO:0000256" key="1">
    <source>
        <dbReference type="ARBA" id="ARBA00022737"/>
    </source>
</evidence>
<evidence type="ECO:0000313" key="4">
    <source>
        <dbReference type="Proteomes" id="UP000593915"/>
    </source>
</evidence>
<proteinExistence type="predicted"/>
<sequence>MYIWDKNVLLHEIKKEGKQEDEITTWVFEGFTPTAKLVNGKSYSIITDHIGRPIQAIDDNGELVWSCDYDIYGRLKKLKGERTFIPSRQVGQIEDAELEGLYYNRFRWYNSETGTYLSQDPIGLAGGNPTIYGYVKDPNTWVDVFGLDCQESSRIAKELSEPEVLRRLKEQYNNKDYEILTQPRIYLKDDNGNVTTKYSKPDFMVIDRKSKTIVNLVDAKNGNGGFTDNQKQLIANGGEFRGSSRSEILGRGSIRNIEKGSLRDERTSFTIEDLN</sequence>